<evidence type="ECO:0000313" key="6">
    <source>
        <dbReference type="EMBL" id="KTB08055.1"/>
    </source>
</evidence>
<dbReference type="Pfam" id="PF20669">
    <property type="entry name" value="Exo70_N"/>
    <property type="match status" value="1"/>
</dbReference>
<dbReference type="PANTHER" id="PTHR12542:SF41">
    <property type="entry name" value="EXOCYST COMPLEX COMPONENT 7"/>
    <property type="match status" value="1"/>
</dbReference>
<dbReference type="Gene3D" id="1.20.58.1150">
    <property type="match status" value="1"/>
</dbReference>
<dbReference type="GO" id="GO:0007266">
    <property type="term" value="P:Rho protein signal transduction"/>
    <property type="evidence" value="ECO:0007669"/>
    <property type="project" value="EnsemblFungi"/>
</dbReference>
<dbReference type="InterPro" id="IPR016159">
    <property type="entry name" value="Cullin_repeat-like_dom_sf"/>
</dbReference>
<dbReference type="PhylomeDB" id="A0A0W0CXQ1"/>
<dbReference type="Gene3D" id="1.10.357.60">
    <property type="match status" value="1"/>
</dbReference>
<evidence type="ECO:0000256" key="1">
    <source>
        <dbReference type="ARBA" id="ARBA00006756"/>
    </source>
</evidence>
<dbReference type="VEuPathDB" id="FungiDB:GW608_M02981"/>
<dbReference type="GO" id="GO:0051601">
    <property type="term" value="P:exocyst localization"/>
    <property type="evidence" value="ECO:0007669"/>
    <property type="project" value="EnsemblFungi"/>
</dbReference>
<dbReference type="Proteomes" id="UP000054886">
    <property type="component" value="Unassembled WGS sequence"/>
</dbReference>
<dbReference type="InterPro" id="IPR046364">
    <property type="entry name" value="Exo70_C"/>
</dbReference>
<proteinExistence type="inferred from homology"/>
<organism evidence="6 7">
    <name type="scientific">Candida glabrata</name>
    <name type="common">Yeast</name>
    <name type="synonym">Torulopsis glabrata</name>
    <dbReference type="NCBI Taxonomy" id="5478"/>
    <lineage>
        <taxon>Eukaryota</taxon>
        <taxon>Fungi</taxon>
        <taxon>Dikarya</taxon>
        <taxon>Ascomycota</taxon>
        <taxon>Saccharomycotina</taxon>
        <taxon>Saccharomycetes</taxon>
        <taxon>Saccharomycetales</taxon>
        <taxon>Saccharomycetaceae</taxon>
        <taxon>Nakaseomyces</taxon>
    </lineage>
</organism>
<dbReference type="OMA" id="GIIRAGP"/>
<evidence type="ECO:0000313" key="7">
    <source>
        <dbReference type="Proteomes" id="UP000054886"/>
    </source>
</evidence>
<dbReference type="Gene3D" id="1.20.1280.170">
    <property type="entry name" value="Exocyst complex component Exo70"/>
    <property type="match status" value="1"/>
</dbReference>
<dbReference type="AlphaFoldDB" id="A0A0W0CXQ1"/>
<dbReference type="GO" id="GO:0005546">
    <property type="term" value="F:phosphatidylinositol-4,5-bisphosphate binding"/>
    <property type="evidence" value="ECO:0007669"/>
    <property type="project" value="EnsemblFungi"/>
</dbReference>
<dbReference type="Gene3D" id="1.20.1310.30">
    <property type="match status" value="1"/>
</dbReference>
<dbReference type="PANTHER" id="PTHR12542">
    <property type="entry name" value="EXOCYST COMPLEX PROTEIN EXO70"/>
    <property type="match status" value="1"/>
</dbReference>
<name>A0A0W0CXQ1_CANGB</name>
<keyword evidence="4" id="KW-0653">Protein transport</keyword>
<sequence>MNEIDVDEADILVLSQGLEKTSRLTHQVNKSLAKISKTSAQSSQLFGPILARNNVLKTLQRNIDSTLNSVASVKDLANEASKHEVLLRKGIASLGLKPFTVELHKLEDMYQDMSVGNSRHTENAEFHGILKHLKEMITSSEEQLELEFIQILKRIEPFDPQINMEKKIPFPYYSDEDISQMLIIFNYFYVKSEDSRMQDIFIRERGDQMLKSMAFMEPFAKKVTSSKNAPYEKGSSGFINYTEAVLGFIANERSLIDDVFSQFAEIKPRVLRNILDPIVAAFCKVLMSDLIFVKSNIDNAGLFSFELTECISGVQKSVKGMNLKNQMQLIDADKQVKDVTRSLFKDTVDRIKSKTNQMTTIPSDNGVTEATVDTMSRLRKFSEYKTGCLAAMESISRDVWLSKSFREKEYTIQSAAIADNETAASLLSCFLSDCIDTLVANLERRAQTILMPNQEPDVANPNSARNKFKQRIGFLVLMNMTLVEQIVEKSELSVMLGNLGKARIEKLKKRYVNYLVADWKDLTVNLMDTVVIDSVGKKSKDKEQIKEKFRRFNEGFEDLISRTKQYKLSDPALKRLLKSEIVALLMPMYDRFYGRYKDSFKNPRKHIKYTPDDITNVISQTLR</sequence>
<dbReference type="GO" id="GO:0006893">
    <property type="term" value="P:Golgi to plasma membrane transport"/>
    <property type="evidence" value="ECO:0007669"/>
    <property type="project" value="EnsemblFungi"/>
</dbReference>
<dbReference type="GO" id="GO:0005934">
    <property type="term" value="C:cellular bud tip"/>
    <property type="evidence" value="ECO:0007669"/>
    <property type="project" value="EnsemblFungi"/>
</dbReference>
<evidence type="ECO:0000259" key="5">
    <source>
        <dbReference type="Pfam" id="PF03081"/>
    </source>
</evidence>
<dbReference type="GO" id="GO:0005935">
    <property type="term" value="C:cellular bud neck"/>
    <property type="evidence" value="ECO:0007669"/>
    <property type="project" value="UniProtKB-SubCell"/>
</dbReference>
<dbReference type="SUPFAM" id="SSF74788">
    <property type="entry name" value="Cullin repeat-like"/>
    <property type="match status" value="1"/>
</dbReference>
<comment type="subcellular location">
    <subcellularLocation>
        <location evidence="4">Bud</location>
    </subcellularLocation>
    <subcellularLocation>
        <location evidence="4">Bud neck</location>
    </subcellularLocation>
</comment>
<dbReference type="GO" id="GO:0015031">
    <property type="term" value="P:protein transport"/>
    <property type="evidence" value="ECO:0007669"/>
    <property type="project" value="UniProtKB-KW"/>
</dbReference>
<feature type="domain" description="Exocyst complex subunit Exo70 C-terminal" evidence="5">
    <location>
        <begin position="236"/>
        <end position="620"/>
    </location>
</feature>
<gene>
    <name evidence="6" type="ORF">AO440_003990</name>
</gene>
<dbReference type="VEuPathDB" id="FungiDB:GWK60_M02981"/>
<protein>
    <recommendedName>
        <fullName evidence="4">Exocyst complex protein EXO70</fullName>
    </recommendedName>
</protein>
<dbReference type="VEuPathDB" id="FungiDB:CAGL0M03113g"/>
<keyword evidence="3 4" id="KW-0268">Exocytosis</keyword>
<evidence type="ECO:0000256" key="3">
    <source>
        <dbReference type="ARBA" id="ARBA00022483"/>
    </source>
</evidence>
<comment type="similarity">
    <text evidence="1 4">Belongs to the EXO70 family.</text>
</comment>
<comment type="function">
    <text evidence="4">Involved in the secretory pathway as part of the exocyst complex which tethers secretory vesicles to the sites of exocytosis. Also plays a role in the assembly of the exocyst.</text>
</comment>
<accession>A0A0W0CXQ1</accession>
<dbReference type="GO" id="GO:0000131">
    <property type="term" value="C:incipient cellular bud site"/>
    <property type="evidence" value="ECO:0007669"/>
    <property type="project" value="EnsemblFungi"/>
</dbReference>
<dbReference type="OrthoDB" id="1922221at2759"/>
<keyword evidence="2 4" id="KW-0813">Transport</keyword>
<dbReference type="GO" id="GO:0000145">
    <property type="term" value="C:exocyst"/>
    <property type="evidence" value="ECO:0007669"/>
    <property type="project" value="EnsemblFungi"/>
</dbReference>
<dbReference type="InterPro" id="IPR004140">
    <property type="entry name" value="Exo70"/>
</dbReference>
<dbReference type="GO" id="GO:0031267">
    <property type="term" value="F:small GTPase binding"/>
    <property type="evidence" value="ECO:0007669"/>
    <property type="project" value="EnsemblFungi"/>
</dbReference>
<dbReference type="Pfam" id="PF03081">
    <property type="entry name" value="Exo70_C"/>
    <property type="match status" value="1"/>
</dbReference>
<dbReference type="EMBL" id="LLZZ01000106">
    <property type="protein sequence ID" value="KTB08055.1"/>
    <property type="molecule type" value="Genomic_DNA"/>
</dbReference>
<dbReference type="GO" id="GO:0005886">
    <property type="term" value="C:plasma membrane"/>
    <property type="evidence" value="ECO:0007669"/>
    <property type="project" value="EnsemblFungi"/>
</dbReference>
<evidence type="ECO:0000256" key="2">
    <source>
        <dbReference type="ARBA" id="ARBA00022448"/>
    </source>
</evidence>
<dbReference type="GO" id="GO:0001927">
    <property type="term" value="P:exocyst assembly"/>
    <property type="evidence" value="ECO:0007669"/>
    <property type="project" value="EnsemblFungi"/>
</dbReference>
<comment type="caution">
    <text evidence="6">The sequence shown here is derived from an EMBL/GenBank/DDBJ whole genome shotgun (WGS) entry which is preliminary data.</text>
</comment>
<dbReference type="SMR" id="A0A0W0CXQ1"/>
<dbReference type="VEuPathDB" id="FungiDB:B1J91_M03113g"/>
<evidence type="ECO:0000256" key="4">
    <source>
        <dbReference type="RuleBase" id="RU365026"/>
    </source>
</evidence>
<dbReference type="VEuPathDB" id="FungiDB:GVI51_M02981"/>
<reference evidence="6 7" key="1">
    <citation type="submission" date="2015-10" db="EMBL/GenBank/DDBJ databases">
        <title>Draft genomes sequences of Candida glabrata isolates 1A, 1B, 2A, 2B, 3A and 3B.</title>
        <authorList>
            <person name="Haavelsrud O.E."/>
            <person name="Gaustad P."/>
        </authorList>
    </citation>
    <scope>NUCLEOTIDE SEQUENCE [LARGE SCALE GENOMIC DNA]</scope>
    <source>
        <strain evidence="6">910700640</strain>
    </source>
</reference>